<proteinExistence type="inferred from homology"/>
<dbReference type="InterPro" id="IPR036397">
    <property type="entry name" value="RNaseH_sf"/>
</dbReference>
<evidence type="ECO:0000256" key="3">
    <source>
        <dbReference type="ARBA" id="ARBA00005300"/>
    </source>
</evidence>
<dbReference type="PANTHER" id="PTHR10642:SF26">
    <property type="entry name" value="RIBONUCLEASE H1"/>
    <property type="match status" value="1"/>
</dbReference>
<keyword evidence="13" id="KW-1185">Reference proteome</keyword>
<dbReference type="EC" id="3.1.26.4" evidence="5"/>
<protein>
    <recommendedName>
        <fullName evidence="5">ribonuclease H</fullName>
        <ecNumber evidence="5">3.1.26.4</ecNumber>
    </recommendedName>
</protein>
<feature type="domain" description="RNase H type-1" evidence="11">
    <location>
        <begin position="1"/>
        <end position="150"/>
    </location>
</feature>
<dbReference type="PANTHER" id="PTHR10642">
    <property type="entry name" value="RIBONUCLEASE H1"/>
    <property type="match status" value="1"/>
</dbReference>
<keyword evidence="7" id="KW-0479">Metal-binding</keyword>
<dbReference type="InterPro" id="IPR012337">
    <property type="entry name" value="RNaseH-like_sf"/>
</dbReference>
<evidence type="ECO:0000256" key="1">
    <source>
        <dbReference type="ARBA" id="ARBA00000077"/>
    </source>
</evidence>
<evidence type="ECO:0000256" key="4">
    <source>
        <dbReference type="ARBA" id="ARBA00011245"/>
    </source>
</evidence>
<comment type="similarity">
    <text evidence="3">Belongs to the RNase H family.</text>
</comment>
<dbReference type="Proteomes" id="UP000308921">
    <property type="component" value="Segment"/>
</dbReference>
<dbReference type="InterPro" id="IPR050092">
    <property type="entry name" value="RNase_H"/>
</dbReference>
<dbReference type="SUPFAM" id="SSF53098">
    <property type="entry name" value="Ribonuclease H-like"/>
    <property type="match status" value="1"/>
</dbReference>
<dbReference type="PROSITE" id="PS50879">
    <property type="entry name" value="RNASE_H_1"/>
    <property type="match status" value="1"/>
</dbReference>
<evidence type="ECO:0000256" key="8">
    <source>
        <dbReference type="ARBA" id="ARBA00022759"/>
    </source>
</evidence>
<keyword evidence="8" id="KW-0255">Endonuclease</keyword>
<dbReference type="EMBL" id="MK770119">
    <property type="protein sequence ID" value="QCW23799.1"/>
    <property type="molecule type" value="Genomic_DNA"/>
</dbReference>
<evidence type="ECO:0000256" key="7">
    <source>
        <dbReference type="ARBA" id="ARBA00022723"/>
    </source>
</evidence>
<accession>A0A4Y5P1G7</accession>
<evidence type="ECO:0000256" key="10">
    <source>
        <dbReference type="ARBA" id="ARBA00022842"/>
    </source>
</evidence>
<dbReference type="InterPro" id="IPR002156">
    <property type="entry name" value="RNaseH_domain"/>
</dbReference>
<dbReference type="GO" id="GO:0043137">
    <property type="term" value="P:DNA replication, removal of RNA primer"/>
    <property type="evidence" value="ECO:0007669"/>
    <property type="project" value="TreeGrafter"/>
</dbReference>
<evidence type="ECO:0000259" key="11">
    <source>
        <dbReference type="PROSITE" id="PS50879"/>
    </source>
</evidence>
<evidence type="ECO:0000313" key="12">
    <source>
        <dbReference type="EMBL" id="QCW23799.1"/>
    </source>
</evidence>
<gene>
    <name evidence="12" type="ORF">AAS21_gp061</name>
</gene>
<comment type="subunit">
    <text evidence="4">Monomer.</text>
</comment>
<keyword evidence="6" id="KW-0540">Nuclease</keyword>
<organism evidence="12 13">
    <name type="scientific">Pantoea phage vB_PagS_AAS21</name>
    <dbReference type="NCBI Taxonomy" id="2575261"/>
    <lineage>
        <taxon>Viruses</taxon>
        <taxon>Duplodnaviria</taxon>
        <taxon>Heunggongvirae</taxon>
        <taxon>Uroviricota</taxon>
        <taxon>Caudoviricetes</taxon>
        <taxon>Demerecviridae</taxon>
        <taxon>Keyvirus</taxon>
        <taxon>Keyvirus AAS21</taxon>
    </lineage>
</organism>
<dbReference type="GO" id="GO:0003676">
    <property type="term" value="F:nucleic acid binding"/>
    <property type="evidence" value="ECO:0007669"/>
    <property type="project" value="InterPro"/>
</dbReference>
<dbReference type="CDD" id="cd09278">
    <property type="entry name" value="RNase_HI_prokaryote_like"/>
    <property type="match status" value="1"/>
</dbReference>
<keyword evidence="9" id="KW-0378">Hydrolase</keyword>
<evidence type="ECO:0000256" key="2">
    <source>
        <dbReference type="ARBA" id="ARBA00001946"/>
    </source>
</evidence>
<dbReference type="GO" id="GO:0046872">
    <property type="term" value="F:metal ion binding"/>
    <property type="evidence" value="ECO:0007669"/>
    <property type="project" value="UniProtKB-KW"/>
</dbReference>
<sequence>MAKLQIYTDGGCRGNPGPGAWAFIVYNYEGSRIGSLSGTDKDTTNNQMELMAILKAIMWANKHKHNITISTDSNYSKQGCESWVWSWKKKGWKKSDGGTPENLPIWVMLVDAMDIYKDIHGEIPTFIKVKGHSGDPMNNEVDALVNVKMDEEEYKLI</sequence>
<evidence type="ECO:0000256" key="9">
    <source>
        <dbReference type="ARBA" id="ARBA00022801"/>
    </source>
</evidence>
<dbReference type="Pfam" id="PF00075">
    <property type="entry name" value="RNase_H"/>
    <property type="match status" value="1"/>
</dbReference>
<dbReference type="Gene3D" id="3.30.420.10">
    <property type="entry name" value="Ribonuclease H-like superfamily/Ribonuclease H"/>
    <property type="match status" value="1"/>
</dbReference>
<evidence type="ECO:0000256" key="6">
    <source>
        <dbReference type="ARBA" id="ARBA00022722"/>
    </source>
</evidence>
<evidence type="ECO:0000256" key="5">
    <source>
        <dbReference type="ARBA" id="ARBA00012180"/>
    </source>
</evidence>
<evidence type="ECO:0000313" key="13">
    <source>
        <dbReference type="Proteomes" id="UP000308921"/>
    </source>
</evidence>
<comment type="cofactor">
    <cofactor evidence="2">
        <name>Mg(2+)</name>
        <dbReference type="ChEBI" id="CHEBI:18420"/>
    </cofactor>
</comment>
<name>A0A4Y5P1G7_9CAUD</name>
<dbReference type="GO" id="GO:0004523">
    <property type="term" value="F:RNA-DNA hybrid ribonuclease activity"/>
    <property type="evidence" value="ECO:0007669"/>
    <property type="project" value="UniProtKB-EC"/>
</dbReference>
<keyword evidence="10" id="KW-0460">Magnesium</keyword>
<reference evidence="12 13" key="1">
    <citation type="submission" date="2019-04" db="EMBL/GenBank/DDBJ databases">
        <title>Complete genome sequence of Pantoea bacteriophage vB_PagS_AAS21.</title>
        <authorList>
            <person name="Truncaite L."/>
            <person name="Simoliuniene M."/>
            <person name="Zajanckauskaite A."/>
            <person name="Meskys R."/>
            <person name="Simoliunas E."/>
        </authorList>
    </citation>
    <scope>NUCLEOTIDE SEQUENCE [LARGE SCALE GENOMIC DNA]</scope>
</reference>
<dbReference type="InterPro" id="IPR022892">
    <property type="entry name" value="RNaseHI"/>
</dbReference>
<comment type="catalytic activity">
    <reaction evidence="1">
        <text>Endonucleolytic cleavage to 5'-phosphomonoester.</text>
        <dbReference type="EC" id="3.1.26.4"/>
    </reaction>
</comment>